<reference evidence="5" key="3">
    <citation type="submission" date="2025-09" db="UniProtKB">
        <authorList>
            <consortium name="Ensembl"/>
        </authorList>
    </citation>
    <scope>IDENTIFICATION</scope>
</reference>
<dbReference type="FunFam" id="2.60.40.10:FF:001594">
    <property type="entry name" value="Immunoglobulin heavy variable 9-4"/>
    <property type="match status" value="1"/>
</dbReference>
<dbReference type="InterPro" id="IPR050199">
    <property type="entry name" value="IgHV"/>
</dbReference>
<dbReference type="GO" id="GO:0019814">
    <property type="term" value="C:immunoglobulin complex"/>
    <property type="evidence" value="ECO:0007669"/>
    <property type="project" value="UniProtKB-KW"/>
</dbReference>
<dbReference type="Proteomes" id="UP000694620">
    <property type="component" value="Chromosome 2"/>
</dbReference>
<dbReference type="Ensembl" id="ENSECRT00000001136.1">
    <property type="protein sequence ID" value="ENSECRP00000001114.1"/>
    <property type="gene ID" value="ENSECRG00000000772.1"/>
</dbReference>
<accession>A0A8C4RF83</accession>
<keyword evidence="1" id="KW-0391">Immunity</keyword>
<dbReference type="PANTHER" id="PTHR23266">
    <property type="entry name" value="IMMUNOGLOBULIN HEAVY CHAIN"/>
    <property type="match status" value="1"/>
</dbReference>
<dbReference type="GO" id="GO:0002250">
    <property type="term" value="P:adaptive immune response"/>
    <property type="evidence" value="ECO:0007669"/>
    <property type="project" value="UniProtKB-KW"/>
</dbReference>
<dbReference type="AlphaFoldDB" id="A0A8C4RF83"/>
<dbReference type="GO" id="GO:0005576">
    <property type="term" value="C:extracellular region"/>
    <property type="evidence" value="ECO:0007669"/>
    <property type="project" value="UniProtKB-ARBA"/>
</dbReference>
<dbReference type="SUPFAM" id="SSF48726">
    <property type="entry name" value="Immunoglobulin"/>
    <property type="match status" value="1"/>
</dbReference>
<proteinExistence type="predicted"/>
<dbReference type="Gene3D" id="2.60.40.10">
    <property type="entry name" value="Immunoglobulins"/>
    <property type="match status" value="1"/>
</dbReference>
<reference evidence="5" key="1">
    <citation type="submission" date="2021-06" db="EMBL/GenBank/DDBJ databases">
        <authorList>
            <consortium name="Wellcome Sanger Institute Data Sharing"/>
        </authorList>
    </citation>
    <scope>NUCLEOTIDE SEQUENCE [LARGE SCALE GENOMIC DNA]</scope>
</reference>
<dbReference type="InterPro" id="IPR013783">
    <property type="entry name" value="Ig-like_fold"/>
</dbReference>
<reference evidence="5" key="2">
    <citation type="submission" date="2025-08" db="UniProtKB">
        <authorList>
            <consortium name="Ensembl"/>
        </authorList>
    </citation>
    <scope>IDENTIFICATION</scope>
</reference>
<dbReference type="GeneTree" id="ENSGT01020000230358"/>
<feature type="domain" description="Ig-like" evidence="4">
    <location>
        <begin position="1"/>
        <end position="103"/>
    </location>
</feature>
<protein>
    <recommendedName>
        <fullName evidence="4">Ig-like domain-containing protein</fullName>
    </recommendedName>
</protein>
<dbReference type="InterPro" id="IPR036179">
    <property type="entry name" value="Ig-like_dom_sf"/>
</dbReference>
<keyword evidence="3" id="KW-1280">Immunoglobulin</keyword>
<name>A0A8C4RF83_ERPCA</name>
<evidence type="ECO:0000259" key="4">
    <source>
        <dbReference type="PROSITE" id="PS50835"/>
    </source>
</evidence>
<evidence type="ECO:0000256" key="2">
    <source>
        <dbReference type="ARBA" id="ARBA00023130"/>
    </source>
</evidence>
<evidence type="ECO:0000313" key="6">
    <source>
        <dbReference type="Proteomes" id="UP000694620"/>
    </source>
</evidence>
<evidence type="ECO:0000256" key="3">
    <source>
        <dbReference type="ARBA" id="ARBA00043265"/>
    </source>
</evidence>
<keyword evidence="6" id="KW-1185">Reference proteome</keyword>
<keyword evidence="2" id="KW-1064">Adaptive immunity</keyword>
<dbReference type="InterPro" id="IPR007110">
    <property type="entry name" value="Ig-like_dom"/>
</dbReference>
<organism evidence="5 6">
    <name type="scientific">Erpetoichthys calabaricus</name>
    <name type="common">Rope fish</name>
    <name type="synonym">Calamoichthys calabaricus</name>
    <dbReference type="NCBI Taxonomy" id="27687"/>
    <lineage>
        <taxon>Eukaryota</taxon>
        <taxon>Metazoa</taxon>
        <taxon>Chordata</taxon>
        <taxon>Craniata</taxon>
        <taxon>Vertebrata</taxon>
        <taxon>Euteleostomi</taxon>
        <taxon>Actinopterygii</taxon>
        <taxon>Polypteriformes</taxon>
        <taxon>Polypteridae</taxon>
        <taxon>Erpetoichthys</taxon>
    </lineage>
</organism>
<dbReference type="InterPro" id="IPR003599">
    <property type="entry name" value="Ig_sub"/>
</dbReference>
<dbReference type="SMART" id="SM00406">
    <property type="entry name" value="IGv"/>
    <property type="match status" value="1"/>
</dbReference>
<dbReference type="Pfam" id="PF07686">
    <property type="entry name" value="V-set"/>
    <property type="match status" value="1"/>
</dbReference>
<evidence type="ECO:0000256" key="1">
    <source>
        <dbReference type="ARBA" id="ARBA00022859"/>
    </source>
</evidence>
<dbReference type="InterPro" id="IPR013106">
    <property type="entry name" value="Ig_V-set"/>
</dbReference>
<dbReference type="PROSITE" id="PS50835">
    <property type="entry name" value="IG_LIKE"/>
    <property type="match status" value="1"/>
</dbReference>
<evidence type="ECO:0000313" key="5">
    <source>
        <dbReference type="Ensembl" id="ENSECRP00000001114.1"/>
    </source>
</evidence>
<dbReference type="SMART" id="SM00409">
    <property type="entry name" value="IG"/>
    <property type="match status" value="1"/>
</dbReference>
<sequence>DIKLTQPESKQVNPGQSVMLSCEVSGFSMSSWYMHWIRQPEGKGLEWIGYIDTGTGTVYSQSFQNRFFITKNSNILYLEGKNLQQQDTATYYCARESQCRKMSGNDTKTD</sequence>